<dbReference type="RefSeq" id="WP_207380462.1">
    <property type="nucleotide sequence ID" value="NZ_CP071502.1"/>
</dbReference>
<organism evidence="2 3">
    <name type="scientific">Shewanella sedimentimangrovi</name>
    <dbReference type="NCBI Taxonomy" id="2814293"/>
    <lineage>
        <taxon>Bacteria</taxon>
        <taxon>Pseudomonadati</taxon>
        <taxon>Pseudomonadota</taxon>
        <taxon>Gammaproteobacteria</taxon>
        <taxon>Alteromonadales</taxon>
        <taxon>Shewanellaceae</taxon>
        <taxon>Shewanella</taxon>
    </lineage>
</organism>
<dbReference type="EMBL" id="CP071502">
    <property type="protein sequence ID" value="QSX37202.1"/>
    <property type="molecule type" value="Genomic_DNA"/>
</dbReference>
<protein>
    <recommendedName>
        <fullName evidence="4">Periplasmic protein</fullName>
    </recommendedName>
</protein>
<accession>A0ABX7R089</accession>
<evidence type="ECO:0008006" key="4">
    <source>
        <dbReference type="Google" id="ProtNLM"/>
    </source>
</evidence>
<sequence length="154" mass="17307">MSAINRYRLWAGLLLFSVGALGADVLNNQYLPPKDAVLDDKGQPLAVPESRPALEIHLPQATQAPKRQSGKVKQSKKISKKTTSKTKDERQLVANDPACRWLDARLDHLEAAVRSQGASYQQEELMVRRKEWSCLDCSGDGPEPDDYGRCQYRR</sequence>
<dbReference type="Proteomes" id="UP000663207">
    <property type="component" value="Chromosome"/>
</dbReference>
<evidence type="ECO:0000313" key="3">
    <source>
        <dbReference type="Proteomes" id="UP000663207"/>
    </source>
</evidence>
<evidence type="ECO:0000256" key="1">
    <source>
        <dbReference type="SAM" id="MobiDB-lite"/>
    </source>
</evidence>
<feature type="region of interest" description="Disordered" evidence="1">
    <location>
        <begin position="56"/>
        <end position="91"/>
    </location>
</feature>
<gene>
    <name evidence="2" type="ORF">JYB85_18475</name>
</gene>
<reference evidence="2 3" key="1">
    <citation type="submission" date="2021-03" db="EMBL/GenBank/DDBJ databases">
        <title>Novel species identification of genus Shewanella.</title>
        <authorList>
            <person name="Liu G."/>
            <person name="Zhang Q."/>
        </authorList>
    </citation>
    <scope>NUCLEOTIDE SEQUENCE [LARGE SCALE GENOMIC DNA]</scope>
    <source>
        <strain evidence="2 3">FJAT-52962</strain>
    </source>
</reference>
<keyword evidence="3" id="KW-1185">Reference proteome</keyword>
<feature type="compositionally biased region" description="Basic residues" evidence="1">
    <location>
        <begin position="68"/>
        <end position="84"/>
    </location>
</feature>
<name>A0ABX7R089_9GAMM</name>
<proteinExistence type="predicted"/>
<evidence type="ECO:0000313" key="2">
    <source>
        <dbReference type="EMBL" id="QSX37202.1"/>
    </source>
</evidence>